<evidence type="ECO:0000256" key="6">
    <source>
        <dbReference type="HAMAP-Rule" id="MF_03056"/>
    </source>
</evidence>
<reference evidence="8" key="1">
    <citation type="journal article" date="2014" name="Genome Announc.">
        <title>Genome sequence of the yeast Cyberlindnera fabianii (Hansenula fabianii).</title>
        <authorList>
            <person name="Freel K.C."/>
            <person name="Sarilar V."/>
            <person name="Neuveglise C."/>
            <person name="Devillers H."/>
            <person name="Friedrich A."/>
            <person name="Schacherer J."/>
        </authorList>
    </citation>
    <scope>NUCLEOTIDE SEQUENCE</scope>
    <source>
        <strain evidence="8">YJS4271</strain>
    </source>
</reference>
<keyword evidence="3 6" id="KW-0819">tRNA processing</keyword>
<proteinExistence type="inferred from homology"/>
<comment type="subcellular location">
    <subcellularLocation>
        <location evidence="1 6">Nucleus</location>
    </subcellularLocation>
</comment>
<comment type="similarity">
    <text evidence="6">Belongs to the WD repeat TRM82 family.</text>
</comment>
<organism evidence="8">
    <name type="scientific">Cyberlindnera fabianii</name>
    <name type="common">Yeast</name>
    <name type="synonym">Hansenula fabianii</name>
    <dbReference type="NCBI Taxonomy" id="36022"/>
    <lineage>
        <taxon>Eukaryota</taxon>
        <taxon>Fungi</taxon>
        <taxon>Dikarya</taxon>
        <taxon>Ascomycota</taxon>
        <taxon>Saccharomycotina</taxon>
        <taxon>Saccharomycetes</taxon>
        <taxon>Phaffomycetales</taxon>
        <taxon>Phaffomycetaceae</taxon>
        <taxon>Cyberlindnera</taxon>
    </lineage>
</organism>
<dbReference type="HAMAP" id="MF_03056">
    <property type="entry name" value="TRM82"/>
    <property type="match status" value="1"/>
</dbReference>
<comment type="function">
    <text evidence="6">Required for the formation of N(7)-methylguanine at position 46 (m7G46) in tRNA. In the complex, it is required to stabilize and induce conformational changes of the catalytic subunit.</text>
</comment>
<evidence type="ECO:0000256" key="3">
    <source>
        <dbReference type="ARBA" id="ARBA00022694"/>
    </source>
</evidence>
<dbReference type="InterPro" id="IPR028884">
    <property type="entry name" value="Trm82"/>
</dbReference>
<dbReference type="SUPFAM" id="SSF50978">
    <property type="entry name" value="WD40 repeat-like"/>
    <property type="match status" value="1"/>
</dbReference>
<dbReference type="OrthoDB" id="339900at2759"/>
<dbReference type="PhylomeDB" id="A0A061B9W9"/>
<dbReference type="GO" id="GO:0106004">
    <property type="term" value="P:tRNA (guanine-N7)-methylation"/>
    <property type="evidence" value="ECO:0007669"/>
    <property type="project" value="UniProtKB-UniRule"/>
</dbReference>
<feature type="region of interest" description="Disordered" evidence="7">
    <location>
        <begin position="51"/>
        <end position="92"/>
    </location>
</feature>
<gene>
    <name evidence="8" type="ORF">CYFA0S_22e00452g</name>
</gene>
<dbReference type="Gene3D" id="2.130.10.10">
    <property type="entry name" value="YVTN repeat-like/Quinoprotein amine dehydrogenase"/>
    <property type="match status" value="1"/>
</dbReference>
<keyword evidence="2 6" id="KW-0853">WD repeat</keyword>
<dbReference type="PANTHER" id="PTHR16288">
    <property type="entry name" value="WD40 REPEAT PROTEIN 4"/>
    <property type="match status" value="1"/>
</dbReference>
<dbReference type="GO" id="GO:0005829">
    <property type="term" value="C:cytosol"/>
    <property type="evidence" value="ECO:0007669"/>
    <property type="project" value="TreeGrafter"/>
</dbReference>
<evidence type="ECO:0000256" key="2">
    <source>
        <dbReference type="ARBA" id="ARBA00022574"/>
    </source>
</evidence>
<dbReference type="VEuPathDB" id="FungiDB:BON22_1934"/>
<dbReference type="InterPro" id="IPR015943">
    <property type="entry name" value="WD40/YVTN_repeat-like_dom_sf"/>
</dbReference>
<sequence>MKHPFHIVLSSTDGELLFTAVQNQIQVFSTANGARVGHWIDEVDTTESLKEKVKKEQERQIKENEAEGKEPSKKKRKSNNTEPKVPTPGAGAPKVFNYIRGLHLTNDGKHLIAATDLDKAGVIFQINKDDDTNNVLALIKRQPFPKRPSAITSSTTSTELLLGDKFGDVYSVPINSAASTEINSETEPILGHVSMLTDLTVGVHDTKQYVITCDRDEHIRVSNYPQGFIIKDYLFGHKEFVNCVVIPEDKPTMLLSAGGDDFLISWNWVEGQKLDEFNLRDIIEPYMSEFHLAPSKFQNETGDLKEICVSQIVPLGNGKVAVLVEHTKCVLIMNFDQDGKLSLDKIVDFPEMVIAITASSSDKLIASVESESDNILQVVDISTNEIVQDDGIAAISTNSTVEIASKDDLYPLYTVYQLRKRKEH</sequence>
<dbReference type="InterPro" id="IPR036322">
    <property type="entry name" value="WD40_repeat_dom_sf"/>
</dbReference>
<dbReference type="GO" id="GO:0043527">
    <property type="term" value="C:tRNA methyltransferase complex"/>
    <property type="evidence" value="ECO:0007669"/>
    <property type="project" value="TreeGrafter"/>
</dbReference>
<dbReference type="PANTHER" id="PTHR16288:SF0">
    <property type="entry name" value="TRNA (GUANINE-N(7)-)-METHYLTRANSFERASE NON-CATALYTIC SUBUNIT WDR4"/>
    <property type="match status" value="1"/>
</dbReference>
<evidence type="ECO:0000256" key="1">
    <source>
        <dbReference type="ARBA" id="ARBA00004123"/>
    </source>
</evidence>
<evidence type="ECO:0000256" key="7">
    <source>
        <dbReference type="SAM" id="MobiDB-lite"/>
    </source>
</evidence>
<comment type="pathway">
    <text evidence="6">tRNA modification; N(7)-methylguanine-tRNA biosynthesis.</text>
</comment>
<evidence type="ECO:0000256" key="4">
    <source>
        <dbReference type="ARBA" id="ARBA00022737"/>
    </source>
</evidence>
<accession>A0A061B9W9</accession>
<evidence type="ECO:0000313" key="8">
    <source>
        <dbReference type="EMBL" id="CDR46136.1"/>
    </source>
</evidence>
<dbReference type="AlphaFoldDB" id="A0A061B9W9"/>
<keyword evidence="4 6" id="KW-0677">Repeat</keyword>
<dbReference type="UniPathway" id="UPA00989"/>
<dbReference type="GO" id="GO:0005634">
    <property type="term" value="C:nucleus"/>
    <property type="evidence" value="ECO:0007669"/>
    <property type="project" value="UniProtKB-SubCell"/>
</dbReference>
<feature type="compositionally biased region" description="Basic and acidic residues" evidence="7">
    <location>
        <begin position="51"/>
        <end position="71"/>
    </location>
</feature>
<evidence type="ECO:0000256" key="5">
    <source>
        <dbReference type="ARBA" id="ARBA00023242"/>
    </source>
</evidence>
<keyword evidence="5 6" id="KW-0539">Nucleus</keyword>
<name>A0A061B9W9_CYBFA</name>
<dbReference type="EMBL" id="LK052907">
    <property type="protein sequence ID" value="CDR46136.1"/>
    <property type="molecule type" value="Genomic_DNA"/>
</dbReference>
<protein>
    <submittedName>
        <fullName evidence="8">CYFA0S22e00452g1_1</fullName>
    </submittedName>
</protein>